<dbReference type="OrthoDB" id="9793589at2"/>
<keyword evidence="6 7" id="KW-0472">Membrane</keyword>
<evidence type="ECO:0000256" key="1">
    <source>
        <dbReference type="ARBA" id="ARBA00004141"/>
    </source>
</evidence>
<keyword evidence="3 7" id="KW-0812">Transmembrane</keyword>
<evidence type="ECO:0000313" key="9">
    <source>
        <dbReference type="EMBL" id="PJJ84066.1"/>
    </source>
</evidence>
<evidence type="ECO:0000256" key="3">
    <source>
        <dbReference type="ARBA" id="ARBA00022692"/>
    </source>
</evidence>
<dbReference type="GO" id="GO:0016020">
    <property type="term" value="C:membrane"/>
    <property type="evidence" value="ECO:0007669"/>
    <property type="project" value="UniProtKB-SubCell"/>
</dbReference>
<feature type="transmembrane region" description="Helical" evidence="7">
    <location>
        <begin position="177"/>
        <end position="197"/>
    </location>
</feature>
<keyword evidence="4 7" id="KW-1133">Transmembrane helix</keyword>
<keyword evidence="2" id="KW-0813">Transport</keyword>
<name>A0A2H9VTC0_9SPHI</name>
<dbReference type="InterPro" id="IPR006153">
    <property type="entry name" value="Cation/H_exchanger_TM"/>
</dbReference>
<reference evidence="9 10" key="1">
    <citation type="submission" date="2017-11" db="EMBL/GenBank/DDBJ databases">
        <title>Genomic Encyclopedia of Archaeal and Bacterial Type Strains, Phase II (KMG-II): From Individual Species to Whole Genera.</title>
        <authorList>
            <person name="Goeker M."/>
        </authorList>
    </citation>
    <scope>NUCLEOTIDE SEQUENCE [LARGE SCALE GENOMIC DNA]</scope>
    <source>
        <strain evidence="9 10">DSM 28175</strain>
    </source>
</reference>
<dbReference type="Gene3D" id="1.20.1530.20">
    <property type="match status" value="1"/>
</dbReference>
<feature type="transmembrane region" description="Helical" evidence="7">
    <location>
        <begin position="323"/>
        <end position="342"/>
    </location>
</feature>
<evidence type="ECO:0000256" key="6">
    <source>
        <dbReference type="ARBA" id="ARBA00023136"/>
    </source>
</evidence>
<protein>
    <submittedName>
        <fullName evidence="9">Kef-type K+ transport system membrane component KefB</fullName>
    </submittedName>
</protein>
<accession>A0A2H9VTC0</accession>
<sequence>MVSKLNTAETLHFLLILTVMLVAARVFGEICRKLKQPSIAGEILAGILLGPSVLGGLFPGLFNGLFLAEPRAYGAFDGIANVGIILLMFIAGFEVDLKQIRANGKQAASISLMGILFPFAVGFAAVWLFYDRVFVTENGNQLLTALFFGTALSITALSVITKILIDLNLLKTKIGNLVVTSAMIDDFLGWILFSFIIGMMHTGKEEGSFSSTLIVLGFIIFMITAGRWLVNKLLSAAQKHLKIGRVITLAICLCFLSGIVTEYLGIRAVFGSFLMGIAIGDSVFFTERHKLILHQFTVNIIAPLFFCSIGLRLNFVNDFNLEVVAIILAVAFIAKLIGAGLGSKMSGMTNNESLAVAFGMNARGAQEIVLGMLGVQAKLISEQVFVGLVVMTVLSVVISGPAMRYFFVKEQQRLAGDRDNLIASASSSTTSQSKMGV</sequence>
<feature type="transmembrane region" description="Helical" evidence="7">
    <location>
        <begin position="107"/>
        <end position="130"/>
    </location>
</feature>
<dbReference type="Proteomes" id="UP000242687">
    <property type="component" value="Unassembled WGS sequence"/>
</dbReference>
<dbReference type="InterPro" id="IPR050794">
    <property type="entry name" value="CPA2_transporter"/>
</dbReference>
<comment type="caution">
    <text evidence="9">The sequence shown here is derived from an EMBL/GenBank/DDBJ whole genome shotgun (WGS) entry which is preliminary data.</text>
</comment>
<feature type="transmembrane region" description="Helical" evidence="7">
    <location>
        <begin position="12"/>
        <end position="31"/>
    </location>
</feature>
<dbReference type="GO" id="GO:1902600">
    <property type="term" value="P:proton transmembrane transport"/>
    <property type="evidence" value="ECO:0007669"/>
    <property type="project" value="InterPro"/>
</dbReference>
<feature type="transmembrane region" description="Helical" evidence="7">
    <location>
        <begin position="385"/>
        <end position="407"/>
    </location>
</feature>
<evidence type="ECO:0000313" key="10">
    <source>
        <dbReference type="Proteomes" id="UP000242687"/>
    </source>
</evidence>
<dbReference type="PANTHER" id="PTHR32468">
    <property type="entry name" value="CATION/H + ANTIPORTER"/>
    <property type="match status" value="1"/>
</dbReference>
<dbReference type="RefSeq" id="WP_100340278.1">
    <property type="nucleotide sequence ID" value="NZ_PGFJ01000001.1"/>
</dbReference>
<dbReference type="AlphaFoldDB" id="A0A2H9VTC0"/>
<keyword evidence="10" id="KW-1185">Reference proteome</keyword>
<feature type="transmembrane region" description="Helical" evidence="7">
    <location>
        <begin position="209"/>
        <end position="230"/>
    </location>
</feature>
<evidence type="ECO:0000259" key="8">
    <source>
        <dbReference type="Pfam" id="PF00999"/>
    </source>
</evidence>
<proteinExistence type="predicted"/>
<evidence type="ECO:0000256" key="7">
    <source>
        <dbReference type="SAM" id="Phobius"/>
    </source>
</evidence>
<evidence type="ECO:0000256" key="4">
    <source>
        <dbReference type="ARBA" id="ARBA00022989"/>
    </source>
</evidence>
<dbReference type="Pfam" id="PF00999">
    <property type="entry name" value="Na_H_Exchanger"/>
    <property type="match status" value="1"/>
</dbReference>
<dbReference type="GO" id="GO:0015297">
    <property type="term" value="F:antiporter activity"/>
    <property type="evidence" value="ECO:0007669"/>
    <property type="project" value="InterPro"/>
</dbReference>
<dbReference type="PANTHER" id="PTHR32468:SF0">
    <property type="entry name" value="K(+)_H(+) ANTIPORTER 1"/>
    <property type="match status" value="1"/>
</dbReference>
<feature type="domain" description="Cation/H+ exchanger transmembrane" evidence="8">
    <location>
        <begin position="24"/>
        <end position="404"/>
    </location>
</feature>
<evidence type="ECO:0000256" key="2">
    <source>
        <dbReference type="ARBA" id="ARBA00022448"/>
    </source>
</evidence>
<feature type="transmembrane region" description="Helical" evidence="7">
    <location>
        <begin position="142"/>
        <end position="165"/>
    </location>
</feature>
<dbReference type="EMBL" id="PGFJ01000001">
    <property type="protein sequence ID" value="PJJ84066.1"/>
    <property type="molecule type" value="Genomic_DNA"/>
</dbReference>
<feature type="transmembrane region" description="Helical" evidence="7">
    <location>
        <begin position="242"/>
        <end position="260"/>
    </location>
</feature>
<gene>
    <name evidence="9" type="ORF">CLV57_1070</name>
</gene>
<evidence type="ECO:0000256" key="5">
    <source>
        <dbReference type="ARBA" id="ARBA00023065"/>
    </source>
</evidence>
<comment type="subcellular location">
    <subcellularLocation>
        <location evidence="1">Membrane</location>
        <topology evidence="1">Multi-pass membrane protein</topology>
    </subcellularLocation>
</comment>
<feature type="transmembrane region" description="Helical" evidence="7">
    <location>
        <begin position="291"/>
        <end position="311"/>
    </location>
</feature>
<dbReference type="InterPro" id="IPR038770">
    <property type="entry name" value="Na+/solute_symporter_sf"/>
</dbReference>
<keyword evidence="5" id="KW-0406">Ion transport</keyword>
<feature type="transmembrane region" description="Helical" evidence="7">
    <location>
        <begin position="43"/>
        <end position="66"/>
    </location>
</feature>
<feature type="transmembrane region" description="Helical" evidence="7">
    <location>
        <begin position="72"/>
        <end position="95"/>
    </location>
</feature>
<organism evidence="9 10">
    <name type="scientific">Mucilaginibacter auburnensis</name>
    <dbReference type="NCBI Taxonomy" id="1457233"/>
    <lineage>
        <taxon>Bacteria</taxon>
        <taxon>Pseudomonadati</taxon>
        <taxon>Bacteroidota</taxon>
        <taxon>Sphingobacteriia</taxon>
        <taxon>Sphingobacteriales</taxon>
        <taxon>Sphingobacteriaceae</taxon>
        <taxon>Mucilaginibacter</taxon>
    </lineage>
</organism>